<dbReference type="Gene3D" id="3.40.720.10">
    <property type="entry name" value="Alkaline Phosphatase, subunit A"/>
    <property type="match status" value="1"/>
</dbReference>
<gene>
    <name evidence="1" type="ORF">I7X12_18485</name>
</gene>
<reference evidence="1 2" key="1">
    <citation type="submission" date="2020-12" db="EMBL/GenBank/DDBJ databases">
        <title>Halosimplex halophilum sp. nov. and Halosimplex salinum sp. nov., two new members of the genus Halosimplex.</title>
        <authorList>
            <person name="Cui H.L."/>
        </authorList>
    </citation>
    <scope>NUCLEOTIDE SEQUENCE [LARGE SCALE GENOMIC DNA]</scope>
    <source>
        <strain evidence="1 2">YGH94</strain>
    </source>
</reference>
<evidence type="ECO:0000313" key="1">
    <source>
        <dbReference type="EMBL" id="QPV62689.1"/>
    </source>
</evidence>
<dbReference type="RefSeq" id="WP_198061487.1">
    <property type="nucleotide sequence ID" value="NZ_CP065856.1"/>
</dbReference>
<keyword evidence="2" id="KW-1185">Reference proteome</keyword>
<dbReference type="SUPFAM" id="SSF53649">
    <property type="entry name" value="Alkaline phosphatase-like"/>
    <property type="match status" value="1"/>
</dbReference>
<evidence type="ECO:0008006" key="3">
    <source>
        <dbReference type="Google" id="ProtNLM"/>
    </source>
</evidence>
<dbReference type="EMBL" id="CP065856">
    <property type="protein sequence ID" value="QPV62689.1"/>
    <property type="molecule type" value="Genomic_DNA"/>
</dbReference>
<dbReference type="InterPro" id="IPR017850">
    <property type="entry name" value="Alkaline_phosphatase_core_sf"/>
</dbReference>
<name>A0A7T3FXN5_9EURY</name>
<accession>A0A7T3FXN5</accession>
<protein>
    <recommendedName>
        <fullName evidence="3">Sulfatase N-terminal domain-containing protein</fullName>
    </recommendedName>
</protein>
<dbReference type="GeneID" id="60590524"/>
<evidence type="ECO:0000313" key="2">
    <source>
        <dbReference type="Proteomes" id="UP000595001"/>
    </source>
</evidence>
<dbReference type="OrthoDB" id="100846at2157"/>
<proteinExistence type="predicted"/>
<organism evidence="1 2">
    <name type="scientific">Halosimplex litoreum</name>
    <dbReference type="NCBI Taxonomy" id="1198301"/>
    <lineage>
        <taxon>Archaea</taxon>
        <taxon>Methanobacteriati</taxon>
        <taxon>Methanobacteriota</taxon>
        <taxon>Stenosarchaea group</taxon>
        <taxon>Halobacteria</taxon>
        <taxon>Halobacteriales</taxon>
        <taxon>Haloarculaceae</taxon>
        <taxon>Halosimplex</taxon>
    </lineage>
</organism>
<dbReference type="Proteomes" id="UP000595001">
    <property type="component" value="Chromosome"/>
</dbReference>
<dbReference type="KEGG" id="hlt:I7X12_18485"/>
<sequence length="297" mass="33822">MYSLDQVRKGLTDPGMALQELNRWYYAARNDGGYHDRGVDIFGADWDNLVILDACRYDEFAARADLPGTLEKRRSRASMTHEWVRANFEGKQLHDVVYVSASGRFLHAQQDLNAEVHEFVSLIDQSEAYGEAKVCPPDVVTDRALEAAHEHPDKRLIVHYLQPHMPYLGPSGETFEYHSSLDESVRRSSVSDEALRRAYRENLDMVLDDVSKLFEQLQGKTAVTSDHGELLGERERPLPVKRYGHPSGIYVPELVEVPWHIYTNGGRKEVVAEPPEAELEYDEEAIKDHLKDIGYAV</sequence>
<dbReference type="AlphaFoldDB" id="A0A7T3FXN5"/>